<keyword evidence="1" id="KW-0472">Membrane</keyword>
<organism evidence="2 3">
    <name type="scientific">Xenophilus arseniciresistens</name>
    <dbReference type="NCBI Taxonomy" id="1283306"/>
    <lineage>
        <taxon>Bacteria</taxon>
        <taxon>Pseudomonadati</taxon>
        <taxon>Pseudomonadota</taxon>
        <taxon>Betaproteobacteria</taxon>
        <taxon>Burkholderiales</taxon>
        <taxon>Comamonadaceae</taxon>
        <taxon>Xenophilus</taxon>
    </lineage>
</organism>
<dbReference type="InterPro" id="IPR052894">
    <property type="entry name" value="AsmA-related"/>
</dbReference>
<keyword evidence="1" id="KW-0812">Transmembrane</keyword>
<dbReference type="GO" id="GO:0005886">
    <property type="term" value="C:plasma membrane"/>
    <property type="evidence" value="ECO:0007669"/>
    <property type="project" value="TreeGrafter"/>
</dbReference>
<evidence type="ECO:0000313" key="3">
    <source>
        <dbReference type="Proteomes" id="UP001212602"/>
    </source>
</evidence>
<dbReference type="GO" id="GO:0090313">
    <property type="term" value="P:regulation of protein targeting to membrane"/>
    <property type="evidence" value="ECO:0007669"/>
    <property type="project" value="TreeGrafter"/>
</dbReference>
<protein>
    <recommendedName>
        <fullName evidence="4">AsmA-like C-terminal domain-containing protein</fullName>
    </recommendedName>
</protein>
<comment type="caution">
    <text evidence="2">The sequence shown here is derived from an EMBL/GenBank/DDBJ whole genome shotgun (WGS) entry which is preliminary data.</text>
</comment>
<proteinExistence type="predicted"/>
<reference evidence="2" key="1">
    <citation type="submission" date="2023-01" db="EMBL/GenBank/DDBJ databases">
        <title>Xenophilus mangrovi sp. nov., isolated from soil of Mangrove nature reserve.</title>
        <authorList>
            <person name="Xu S."/>
            <person name="Liu Z."/>
            <person name="Xu Y."/>
        </authorList>
    </citation>
    <scope>NUCLEOTIDE SEQUENCE</scope>
    <source>
        <strain evidence="2">YW8</strain>
    </source>
</reference>
<evidence type="ECO:0008006" key="4">
    <source>
        <dbReference type="Google" id="ProtNLM"/>
    </source>
</evidence>
<sequence length="455" mass="49327">MPHAPTTPPTPPRHRGRRWALGVGLALLLLLGGAGLWLASRLPSGEELARQAEQEFERRFGIGLQIGQAHWQWRPGPELVFADVRTRQSAPITLARITARPQLRPLLDRQIALDEVTVHDVHLPSASVRAFRGREARADDPAPGAHWRPAALPLARFVFSQLRWVDRRGIELAYAGRIDFDPGWLPRTAVLQRPGASPEAQLRLTREASAEAAGPVTHAWQVQADVGGGSWQGRAQLREPAQQDGPMRLSADLQLRDVDVAQLVSTFGRKPALQGRASGRTTLQAEGHRPGELLRSLQTRTDFRVAPATLLRFDLARTVRTLGQERAGQTPLDELSGSLQTQATERGVRLRYRDLHARSGVLTGQGQLQVFNRQLQGRLAIDLVDGVVGMPLQLGGTLDAPQLGFSGGALAGAAAGTAVSPGLGTALGARLGQKLEDWFGDEEEKADAPAPRARP</sequence>
<dbReference type="Proteomes" id="UP001212602">
    <property type="component" value="Unassembled WGS sequence"/>
</dbReference>
<name>A0AAE3NB50_9BURK</name>
<keyword evidence="1" id="KW-1133">Transmembrane helix</keyword>
<gene>
    <name evidence="2" type="ORF">PGB34_22285</name>
</gene>
<dbReference type="AlphaFoldDB" id="A0AAE3NB50"/>
<dbReference type="EMBL" id="JAQIPB010000014">
    <property type="protein sequence ID" value="MDA7419110.1"/>
    <property type="molecule type" value="Genomic_DNA"/>
</dbReference>
<dbReference type="RefSeq" id="WP_271430311.1">
    <property type="nucleotide sequence ID" value="NZ_JAQIPB010000014.1"/>
</dbReference>
<keyword evidence="3" id="KW-1185">Reference proteome</keyword>
<dbReference type="PANTHER" id="PTHR30441">
    <property type="entry name" value="DUF748 DOMAIN-CONTAINING PROTEIN"/>
    <property type="match status" value="1"/>
</dbReference>
<accession>A0AAE3NB50</accession>
<feature type="transmembrane region" description="Helical" evidence="1">
    <location>
        <begin position="19"/>
        <end position="39"/>
    </location>
</feature>
<dbReference type="PANTHER" id="PTHR30441:SF8">
    <property type="entry name" value="DUF748 DOMAIN-CONTAINING PROTEIN"/>
    <property type="match status" value="1"/>
</dbReference>
<evidence type="ECO:0000256" key="1">
    <source>
        <dbReference type="SAM" id="Phobius"/>
    </source>
</evidence>
<evidence type="ECO:0000313" key="2">
    <source>
        <dbReference type="EMBL" id="MDA7419110.1"/>
    </source>
</evidence>